<dbReference type="EMBL" id="CP093313">
    <property type="protein sequence ID" value="UWZ83016.1"/>
    <property type="molecule type" value="Genomic_DNA"/>
</dbReference>
<dbReference type="InterPro" id="IPR025350">
    <property type="entry name" value="DUF4254"/>
</dbReference>
<evidence type="ECO:0000313" key="1">
    <source>
        <dbReference type="EMBL" id="UWZ83016.1"/>
    </source>
</evidence>
<dbReference type="Proteomes" id="UP001059380">
    <property type="component" value="Chromosome"/>
</dbReference>
<dbReference type="AlphaFoldDB" id="A0A9J7BJL6"/>
<accession>A0A9J7BJL6</accession>
<dbReference type="Pfam" id="PF14063">
    <property type="entry name" value="DUF4254"/>
    <property type="match status" value="1"/>
</dbReference>
<name>A0A9J7BJL6_9BACT</name>
<protein>
    <submittedName>
        <fullName evidence="1">DUF4254 domain-containing protein</fullName>
    </submittedName>
</protein>
<proteinExistence type="predicted"/>
<keyword evidence="2" id="KW-1185">Reference proteome</keyword>
<evidence type="ECO:0000313" key="2">
    <source>
        <dbReference type="Proteomes" id="UP001059380"/>
    </source>
</evidence>
<sequence length="199" mass="23468">MLSANSIKYLHDRCTKHWHEEPDTTPYALSDWEKLISQHHYANCDLWHLEDKAREAGASDAQIADTKRGIDKTNQVRNDLVEKLDEALLAYLEPYNLPNSLEKQHSETPGMIIDRLSILELKIYHTREEMRRTDAPAGHSERNRHRLDVLEMQHADLRQCLDDLWAEVMAGTRYFKVYRQLKMYNDPALNPAIYRRQEK</sequence>
<dbReference type="RefSeq" id="WP_260792349.1">
    <property type="nucleotide sequence ID" value="NZ_CP093313.1"/>
</dbReference>
<dbReference type="KEGG" id="orp:MOP44_20890"/>
<gene>
    <name evidence="1" type="ORF">MOP44_20890</name>
</gene>
<organism evidence="1 2">
    <name type="scientific">Occallatibacter riparius</name>
    <dbReference type="NCBI Taxonomy" id="1002689"/>
    <lineage>
        <taxon>Bacteria</taxon>
        <taxon>Pseudomonadati</taxon>
        <taxon>Acidobacteriota</taxon>
        <taxon>Terriglobia</taxon>
        <taxon>Terriglobales</taxon>
        <taxon>Acidobacteriaceae</taxon>
        <taxon>Occallatibacter</taxon>
    </lineage>
</organism>
<reference evidence="1" key="1">
    <citation type="submission" date="2021-04" db="EMBL/GenBank/DDBJ databases">
        <title>Phylogenetic analysis of Acidobacteriaceae.</title>
        <authorList>
            <person name="Qiu L."/>
            <person name="Zhang Q."/>
        </authorList>
    </citation>
    <scope>NUCLEOTIDE SEQUENCE</scope>
    <source>
        <strain evidence="1">DSM 25168</strain>
    </source>
</reference>